<proteinExistence type="inferred from homology"/>
<name>A0A249LG96_9ACTN</name>
<keyword evidence="10" id="KW-1185">Reference proteome</keyword>
<organism evidence="9 10">
    <name type="scientific">Candidatus Planktophila limnetica</name>
    <dbReference type="NCBI Taxonomy" id="573600"/>
    <lineage>
        <taxon>Bacteria</taxon>
        <taxon>Bacillati</taxon>
        <taxon>Actinomycetota</taxon>
        <taxon>Actinomycetes</taxon>
        <taxon>Candidatus Nanopelagicales</taxon>
        <taxon>Candidatus Nanopelagicaceae</taxon>
        <taxon>Candidatus Planktophila</taxon>
    </lineage>
</organism>
<evidence type="ECO:0000256" key="2">
    <source>
        <dbReference type="ARBA" id="ARBA00022670"/>
    </source>
</evidence>
<dbReference type="Proteomes" id="UP000217221">
    <property type="component" value="Chromosome"/>
</dbReference>
<keyword evidence="7" id="KW-0456">Lyase</keyword>
<evidence type="ECO:0000256" key="6">
    <source>
        <dbReference type="ARBA" id="ARBA00023125"/>
    </source>
</evidence>
<evidence type="ECO:0000256" key="3">
    <source>
        <dbReference type="ARBA" id="ARBA00022763"/>
    </source>
</evidence>
<protein>
    <recommendedName>
        <fullName evidence="8">Abasic site processing protein</fullName>
        <ecNumber evidence="8">3.4.-.-</ecNumber>
    </recommendedName>
</protein>
<dbReference type="GO" id="GO:0008233">
    <property type="term" value="F:peptidase activity"/>
    <property type="evidence" value="ECO:0007669"/>
    <property type="project" value="UniProtKB-KW"/>
</dbReference>
<dbReference type="Gene3D" id="3.90.1680.10">
    <property type="entry name" value="SOS response associated peptidase-like"/>
    <property type="match status" value="1"/>
</dbReference>
<dbReference type="GO" id="GO:0016829">
    <property type="term" value="F:lyase activity"/>
    <property type="evidence" value="ECO:0007669"/>
    <property type="project" value="UniProtKB-KW"/>
</dbReference>
<evidence type="ECO:0000256" key="7">
    <source>
        <dbReference type="ARBA" id="ARBA00023239"/>
    </source>
</evidence>
<gene>
    <name evidence="9" type="ORF">PHILAsVB114_06005</name>
</gene>
<keyword evidence="4 8" id="KW-0378">Hydrolase</keyword>
<dbReference type="GO" id="GO:0003697">
    <property type="term" value="F:single-stranded DNA binding"/>
    <property type="evidence" value="ECO:0007669"/>
    <property type="project" value="InterPro"/>
</dbReference>
<dbReference type="OrthoDB" id="9782620at2"/>
<dbReference type="SUPFAM" id="SSF143081">
    <property type="entry name" value="BB1717-like"/>
    <property type="match status" value="1"/>
</dbReference>
<dbReference type="InterPro" id="IPR003738">
    <property type="entry name" value="SRAP"/>
</dbReference>
<keyword evidence="3" id="KW-0227">DNA damage</keyword>
<evidence type="ECO:0000256" key="4">
    <source>
        <dbReference type="ARBA" id="ARBA00022801"/>
    </source>
</evidence>
<evidence type="ECO:0000256" key="1">
    <source>
        <dbReference type="ARBA" id="ARBA00008136"/>
    </source>
</evidence>
<dbReference type="EC" id="3.4.-.-" evidence="8"/>
<evidence type="ECO:0000313" key="9">
    <source>
        <dbReference type="EMBL" id="ASY28160.1"/>
    </source>
</evidence>
<sequence length="243" mass="27297">MCGRYAQSLNTSELAEEFGIGVTTPAEELPSSWNIAPTNPIYIVRASQTLAEQKELSIASWGIMAHWHQSEEEARASQSHAINARSESIHEKPTFRNAFRTQRCLIPADGYYEWATALGKYSPKQPFYISSTKTRTLSIAGIWSTWKSMEGEIIQSAAIITREAVGELATIHSRMPVMMPKDRWQAWLDPAQHDVELLRSLMENAQPDDGLVTRPVSSQVNLVRNNTARLIEPIELGEPETLF</sequence>
<dbReference type="KEGG" id="plim:PHILAsVB114_06005"/>
<dbReference type="RefSeq" id="WP_095698466.1">
    <property type="nucleotide sequence ID" value="NZ_CP016782.1"/>
</dbReference>
<keyword evidence="6" id="KW-0238">DNA-binding</keyword>
<keyword evidence="2 8" id="KW-0645">Protease</keyword>
<dbReference type="GO" id="GO:0106300">
    <property type="term" value="P:protein-DNA covalent cross-linking repair"/>
    <property type="evidence" value="ECO:0007669"/>
    <property type="project" value="InterPro"/>
</dbReference>
<reference evidence="9 10" key="1">
    <citation type="submission" date="2016-07" db="EMBL/GenBank/DDBJ databases">
        <title>High microdiversification within the ubiquitous acI lineage of Actinobacteria.</title>
        <authorList>
            <person name="Neuenschwander S.M."/>
            <person name="Salcher M."/>
            <person name="Ghai R."/>
            <person name="Pernthaler J."/>
        </authorList>
    </citation>
    <scope>NUCLEOTIDE SEQUENCE [LARGE SCALE GENOMIC DNA]</scope>
    <source>
        <strain evidence="9">MMS-VB-114</strain>
    </source>
</reference>
<dbReference type="GO" id="GO:0006508">
    <property type="term" value="P:proteolysis"/>
    <property type="evidence" value="ECO:0007669"/>
    <property type="project" value="UniProtKB-KW"/>
</dbReference>
<comment type="similarity">
    <text evidence="1 8">Belongs to the SOS response-associated peptidase family.</text>
</comment>
<dbReference type="EMBL" id="CP016782">
    <property type="protein sequence ID" value="ASY28160.1"/>
    <property type="molecule type" value="Genomic_DNA"/>
</dbReference>
<evidence type="ECO:0000256" key="8">
    <source>
        <dbReference type="RuleBase" id="RU364100"/>
    </source>
</evidence>
<dbReference type="PANTHER" id="PTHR13604:SF0">
    <property type="entry name" value="ABASIC SITE PROCESSING PROTEIN HMCES"/>
    <property type="match status" value="1"/>
</dbReference>
<evidence type="ECO:0000256" key="5">
    <source>
        <dbReference type="ARBA" id="ARBA00023124"/>
    </source>
</evidence>
<evidence type="ECO:0000313" key="10">
    <source>
        <dbReference type="Proteomes" id="UP000217221"/>
    </source>
</evidence>
<accession>A0A249LG96</accession>
<dbReference type="Pfam" id="PF02586">
    <property type="entry name" value="SRAP"/>
    <property type="match status" value="1"/>
</dbReference>
<dbReference type="AlphaFoldDB" id="A0A249LG96"/>
<keyword evidence="5" id="KW-0190">Covalent protein-DNA linkage</keyword>
<dbReference type="InterPro" id="IPR036590">
    <property type="entry name" value="SRAP-like"/>
</dbReference>
<dbReference type="PANTHER" id="PTHR13604">
    <property type="entry name" value="DC12-RELATED"/>
    <property type="match status" value="1"/>
</dbReference>